<evidence type="ECO:0000256" key="7">
    <source>
        <dbReference type="ARBA" id="ARBA00022692"/>
    </source>
</evidence>
<dbReference type="STRING" id="861298.SAMN04488136_104153"/>
<dbReference type="Proteomes" id="UP000198854">
    <property type="component" value="Unassembled WGS sequence"/>
</dbReference>
<feature type="transmembrane region" description="Helical" evidence="14">
    <location>
        <begin position="455"/>
        <end position="474"/>
    </location>
</feature>
<evidence type="ECO:0000256" key="9">
    <source>
        <dbReference type="ARBA" id="ARBA00023136"/>
    </source>
</evidence>
<keyword evidence="17" id="KW-0969">Cilium</keyword>
<evidence type="ECO:0000313" key="17">
    <source>
        <dbReference type="EMBL" id="SDG90155.1"/>
    </source>
</evidence>
<keyword evidence="17" id="KW-0966">Cell projection</keyword>
<feature type="region of interest" description="Disordered" evidence="13">
    <location>
        <begin position="328"/>
        <end position="365"/>
    </location>
</feature>
<keyword evidence="6" id="KW-1003">Cell membrane</keyword>
<dbReference type="Gene3D" id="3.30.300.30">
    <property type="match status" value="1"/>
</dbReference>
<dbReference type="AlphaFoldDB" id="A0A1G7Y113"/>
<dbReference type="PRINTS" id="PR01009">
    <property type="entry name" value="FLGMRINGFLIF"/>
</dbReference>
<evidence type="ECO:0000256" key="12">
    <source>
        <dbReference type="PIRNR" id="PIRNR004862"/>
    </source>
</evidence>
<evidence type="ECO:0000256" key="11">
    <source>
        <dbReference type="ARBA" id="ARBA00025936"/>
    </source>
</evidence>
<keyword evidence="17" id="KW-0282">Flagellum</keyword>
<evidence type="ECO:0000256" key="2">
    <source>
        <dbReference type="ARBA" id="ARBA00004117"/>
    </source>
</evidence>
<evidence type="ECO:0000256" key="1">
    <source>
        <dbReference type="ARBA" id="ARBA00003820"/>
    </source>
</evidence>
<feature type="domain" description="Flagellar M-ring C-terminal" evidence="16">
    <location>
        <begin position="276"/>
        <end position="430"/>
    </location>
</feature>
<dbReference type="InterPro" id="IPR000067">
    <property type="entry name" value="FlgMring_FliF"/>
</dbReference>
<dbReference type="InterPro" id="IPR006182">
    <property type="entry name" value="FliF_N_dom"/>
</dbReference>
<dbReference type="EMBL" id="FNDD01000004">
    <property type="protein sequence ID" value="SDG90155.1"/>
    <property type="molecule type" value="Genomic_DNA"/>
</dbReference>
<feature type="region of interest" description="Disordered" evidence="13">
    <location>
        <begin position="1"/>
        <end position="22"/>
    </location>
</feature>
<evidence type="ECO:0000256" key="10">
    <source>
        <dbReference type="ARBA" id="ARBA00023143"/>
    </source>
</evidence>
<dbReference type="GO" id="GO:0009431">
    <property type="term" value="C:bacterial-type flagellum basal body, MS ring"/>
    <property type="evidence" value="ECO:0007669"/>
    <property type="project" value="InterPro"/>
</dbReference>
<comment type="subunit">
    <text evidence="11">The basal body constitutes a major portion of the flagellar organelle and consists of four rings (L,P,S, and M) mounted on a central rod. The M ring is integral to the inner membrane of the cell and may be connected to the flagellar rod via the S ring. The S (supramembrane ring) lies just distal to the M ring. The L and P rings lie in the outer membrane and the periplasmic space, respectively.</text>
</comment>
<keyword evidence="10 12" id="KW-0975">Bacterial flagellum</keyword>
<evidence type="ECO:0000256" key="8">
    <source>
        <dbReference type="ARBA" id="ARBA00022989"/>
    </source>
</evidence>
<evidence type="ECO:0000256" key="14">
    <source>
        <dbReference type="SAM" id="Phobius"/>
    </source>
</evidence>
<accession>A0A1G7Y113</accession>
<dbReference type="InterPro" id="IPR045851">
    <property type="entry name" value="AMP-bd_C_sf"/>
</dbReference>
<comment type="function">
    <text evidence="1 12">The M ring may be actively involved in energy transduction.</text>
</comment>
<keyword evidence="9 14" id="KW-0472">Membrane</keyword>
<evidence type="ECO:0000313" key="18">
    <source>
        <dbReference type="Proteomes" id="UP000198854"/>
    </source>
</evidence>
<comment type="similarity">
    <text evidence="4 12">Belongs to the FliF family.</text>
</comment>
<dbReference type="OrthoDB" id="8554211at2"/>
<dbReference type="PANTHER" id="PTHR30046:SF0">
    <property type="entry name" value="FLAGELLAR M-RING PROTEIN"/>
    <property type="match status" value="1"/>
</dbReference>
<dbReference type="InterPro" id="IPR013556">
    <property type="entry name" value="Flag_M-ring_C"/>
</dbReference>
<dbReference type="PANTHER" id="PTHR30046">
    <property type="entry name" value="FLAGELLAR M-RING PROTEIN"/>
    <property type="match status" value="1"/>
</dbReference>
<proteinExistence type="inferred from homology"/>
<dbReference type="PIRSF" id="PIRSF004862">
    <property type="entry name" value="FliF"/>
    <property type="match status" value="1"/>
</dbReference>
<dbReference type="NCBIfam" id="TIGR00206">
    <property type="entry name" value="fliF"/>
    <property type="match status" value="1"/>
</dbReference>
<keyword evidence="8 14" id="KW-1133">Transmembrane helix</keyword>
<dbReference type="InterPro" id="IPR043427">
    <property type="entry name" value="YscJ/FliF"/>
</dbReference>
<protein>
    <recommendedName>
        <fullName evidence="5 12">Flagellar M-ring protein</fullName>
    </recommendedName>
</protein>
<reference evidence="17 18" key="1">
    <citation type="submission" date="2016-10" db="EMBL/GenBank/DDBJ databases">
        <authorList>
            <person name="de Groot N.N."/>
        </authorList>
    </citation>
    <scope>NUCLEOTIDE SEQUENCE [LARGE SCALE GENOMIC DNA]</scope>
    <source>
        <strain evidence="17 18">CGMCC 1.10228</strain>
    </source>
</reference>
<comment type="subcellular location">
    <subcellularLocation>
        <location evidence="2 12">Bacterial flagellum basal body</location>
    </subcellularLocation>
    <subcellularLocation>
        <location evidence="3">Cell membrane</location>
        <topology evidence="3">Multi-pass membrane protein</topology>
    </subcellularLocation>
</comment>
<feature type="transmembrane region" description="Helical" evidence="14">
    <location>
        <begin position="45"/>
        <end position="64"/>
    </location>
</feature>
<gene>
    <name evidence="17" type="ORF">SAMN04488136_104153</name>
</gene>
<evidence type="ECO:0000256" key="5">
    <source>
        <dbReference type="ARBA" id="ARBA00017949"/>
    </source>
</evidence>
<dbReference type="RefSeq" id="WP_093270412.1">
    <property type="nucleotide sequence ID" value="NZ_FNDD01000004.1"/>
</dbReference>
<name>A0A1G7Y113_9VIBR</name>
<feature type="domain" description="Flagellar M-ring N-terminal" evidence="15">
    <location>
        <begin position="66"/>
        <end position="242"/>
    </location>
</feature>
<dbReference type="GO" id="GO:0071973">
    <property type="term" value="P:bacterial-type flagellum-dependent cell motility"/>
    <property type="evidence" value="ECO:0007669"/>
    <property type="project" value="InterPro"/>
</dbReference>
<organism evidence="17 18">
    <name type="scientific">Vibrio xiamenensis</name>
    <dbReference type="NCBI Taxonomy" id="861298"/>
    <lineage>
        <taxon>Bacteria</taxon>
        <taxon>Pseudomonadati</taxon>
        <taxon>Pseudomonadota</taxon>
        <taxon>Gammaproteobacteria</taxon>
        <taxon>Vibrionales</taxon>
        <taxon>Vibrionaceae</taxon>
        <taxon>Vibrio</taxon>
    </lineage>
</organism>
<evidence type="ECO:0000256" key="4">
    <source>
        <dbReference type="ARBA" id="ARBA00007971"/>
    </source>
</evidence>
<sequence length="587" mass="64564">MSDLSTQVANTPLPATPVAPNMASDSMSQVTAKIKQLWSSSQRNLVLSAVMAAIVAAIIVVVLWSSSQSYRPLYGQQERFDIGEVVSVLETEGVSYRLQEQNGQVLVPEGEVARIRMLLAAKGVKAKLPTGLDSIGEDSSLGTSQFMETARYRHGLEGELVRTIISLNAVTNARVHLAIPRETLFVRQNGEKPSASVMLELKPGKDLKPEQVEAIINLVVGSVSGMAMEHVSVVDQYGRLLSADVGSETSGKVNAKFLEYQKNVEKQIIQRAADMLTPIVGPSNFRVQVAADLDFSRVEETKEVLDNQPVVRTEHTINNNSIDQIALGVPGSLSNEPPVTGEKPTNDSQNRNSRTEANRQYAVGSSVRKTQYQQGQIKKLNVSVLLNRVAAPDGQAWTQQERDEIQTMLSDAVGIDTDRGDSLSLQTFNFTPVALEDPIEIPWWQDPTVQQPLRYVIGGLLGLAMILFVLRPLIMHLTGADRRDSELELADAIEEQDFDLQTREEREREEAINRRLSEKGITTATSGLDMTNEMLPAPGSPLEIQLKHLTLIADEEPERVAEVLKQWVNVNENSEEEDGEADAESNA</sequence>
<evidence type="ECO:0000256" key="6">
    <source>
        <dbReference type="ARBA" id="ARBA00022475"/>
    </source>
</evidence>
<keyword evidence="18" id="KW-1185">Reference proteome</keyword>
<feature type="compositionally biased region" description="Polar residues" evidence="13">
    <location>
        <begin position="1"/>
        <end position="10"/>
    </location>
</feature>
<evidence type="ECO:0000259" key="15">
    <source>
        <dbReference type="Pfam" id="PF01514"/>
    </source>
</evidence>
<dbReference type="Pfam" id="PF01514">
    <property type="entry name" value="YscJ_FliF"/>
    <property type="match status" value="1"/>
</dbReference>
<evidence type="ECO:0000259" key="16">
    <source>
        <dbReference type="Pfam" id="PF08345"/>
    </source>
</evidence>
<evidence type="ECO:0000256" key="3">
    <source>
        <dbReference type="ARBA" id="ARBA00004651"/>
    </source>
</evidence>
<evidence type="ECO:0000256" key="13">
    <source>
        <dbReference type="SAM" id="MobiDB-lite"/>
    </source>
</evidence>
<dbReference type="GO" id="GO:0003774">
    <property type="term" value="F:cytoskeletal motor activity"/>
    <property type="evidence" value="ECO:0007669"/>
    <property type="project" value="InterPro"/>
</dbReference>
<keyword evidence="7 14" id="KW-0812">Transmembrane</keyword>
<dbReference type="GO" id="GO:0005886">
    <property type="term" value="C:plasma membrane"/>
    <property type="evidence" value="ECO:0007669"/>
    <property type="project" value="UniProtKB-SubCell"/>
</dbReference>
<dbReference type="Pfam" id="PF08345">
    <property type="entry name" value="YscJ_FliF_C"/>
    <property type="match status" value="1"/>
</dbReference>